<evidence type="ECO:0000256" key="1">
    <source>
        <dbReference type="ARBA" id="ARBA00022723"/>
    </source>
</evidence>
<dbReference type="GO" id="GO:0018909">
    <property type="term" value="P:dodecyl sulfate metabolic process"/>
    <property type="evidence" value="ECO:0007669"/>
    <property type="project" value="InterPro"/>
</dbReference>
<keyword evidence="10" id="KW-1185">Reference proteome</keyword>
<dbReference type="Pfam" id="PF00753">
    <property type="entry name" value="Lactamase_B"/>
    <property type="match status" value="1"/>
</dbReference>
<dbReference type="InterPro" id="IPR052195">
    <property type="entry name" value="Bact_Alkyl/Aryl-Sulfatase"/>
</dbReference>
<feature type="signal peptide" evidence="5">
    <location>
        <begin position="1"/>
        <end position="24"/>
    </location>
</feature>
<dbReference type="Pfam" id="PF14863">
    <property type="entry name" value="Alkyl_sulf_dimr"/>
    <property type="match status" value="1"/>
</dbReference>
<dbReference type="GO" id="GO:0046983">
    <property type="term" value="F:protein dimerization activity"/>
    <property type="evidence" value="ECO:0007669"/>
    <property type="project" value="InterPro"/>
</dbReference>
<evidence type="ECO:0000313" key="8">
    <source>
        <dbReference type="EMBL" id="PEQ25222.1"/>
    </source>
</evidence>
<reference evidence="8 10" key="3">
    <citation type="submission" date="2017-07" db="EMBL/GenBank/DDBJ databases">
        <title>Prevalence of linear plasmids in Cutibacterium (Propionibacterium) acnes isolates obtained from prostatic tissue.</title>
        <authorList>
            <person name="Davidsson S."/>
            <person name="Carlsson J."/>
            <person name="Molling P."/>
            <person name="Andren O."/>
            <person name="Andersson S.-O."/>
            <person name="Brzuszkiewicz E."/>
            <person name="Poehlein A."/>
            <person name="Al-Zeer M."/>
            <person name="Brinkmann V."/>
            <person name="Scavenius C."/>
            <person name="Nazipi S."/>
            <person name="Soderquist B."/>
            <person name="Bruggemann H."/>
        </authorList>
    </citation>
    <scope>NUCLEOTIDE SEQUENCE [LARGE SCALE GENOMIC DNA]</scope>
    <source>
        <strain evidence="8 10">DSM 753</strain>
    </source>
</reference>
<dbReference type="PANTHER" id="PTHR43223:SF1">
    <property type="entry name" value="ALKYL_ARYL-SULFATASE BDS1"/>
    <property type="match status" value="1"/>
</dbReference>
<dbReference type="Proteomes" id="UP000220611">
    <property type="component" value="Unassembled WGS sequence"/>
</dbReference>
<dbReference type="InterPro" id="IPR001279">
    <property type="entry name" value="Metallo-B-lactamas"/>
</dbReference>
<evidence type="ECO:0000256" key="4">
    <source>
        <dbReference type="ARBA" id="ARBA00033751"/>
    </source>
</evidence>
<dbReference type="PANTHER" id="PTHR43223">
    <property type="entry name" value="ALKYL/ARYL-SULFATASE"/>
    <property type="match status" value="1"/>
</dbReference>
<dbReference type="Gene3D" id="3.60.15.30">
    <property type="entry name" value="Metallo-beta-lactamase domain"/>
    <property type="match status" value="1"/>
</dbReference>
<dbReference type="eggNOG" id="COG2015">
    <property type="taxonomic scope" value="Bacteria"/>
</dbReference>
<reference evidence="7 9" key="1">
    <citation type="submission" date="2007-08" db="EMBL/GenBank/DDBJ databases">
        <title>Draft genome sequence of Clostridium leptum (DSM 753).</title>
        <authorList>
            <person name="Sudarsanam P."/>
            <person name="Ley R."/>
            <person name="Guruge J."/>
            <person name="Turnbaugh P.J."/>
            <person name="Mahowald M."/>
            <person name="Liep D."/>
            <person name="Gordon J."/>
        </authorList>
    </citation>
    <scope>NUCLEOTIDE SEQUENCE [LARGE SCALE GENOMIC DNA]</scope>
    <source>
        <strain evidence="7 9">DSM 753</strain>
    </source>
</reference>
<proteinExistence type="inferred from homology"/>
<evidence type="ECO:0000256" key="5">
    <source>
        <dbReference type="SAM" id="SignalP"/>
    </source>
</evidence>
<dbReference type="SUPFAM" id="SSF55718">
    <property type="entry name" value="SCP-like"/>
    <property type="match status" value="1"/>
</dbReference>
<sequence>MKHNRMIAGILALILAFGSGGCSSGPDDFNASQKGATEATRQKNEEVYRQLDFNNKDEINAAAKGLLDSPESLEIKDEGGSVIWSQKAFSFVTEDTPSPDTVHPGLWSNAQMNRYYGLFQVHDRIFQVRGYDVTNLTLIAGDTGWIIIDPMSNAEAMRAALELIEKDIEERPIAAVIYTAASVNHYGGVGALLEDAAAAIPIIAPRGFLDAAGTENLFTENSSRRQSEYLYGSLLPAGAQGSLFIGKDETTANGTATYLTPNDFIQETGETREIDGVEIQFQLSEDTTGNVAMNLYFPDTKCLWLSENCSGTLHDLYDVTGEKSSRPDQWADFLTETYALYGSQAEIVIEAHNWPHWGKDVIRSYLSNLASAYQYVFDQTLHLMNQGYTESEIVQSLALPQSLAQSWYLRQYCSSLGGSIRTVYQSYQTASTLNPVDLNPLTETETARRLVEYLGDVTTVLKRAEEDFAKGDYQWVAQITNILIQADPNNQQARYLCADALEQLGYQCESVLWRNAYLTGAKELREGADPQEVELDPLGQKAQHFLSGEAILDYMGTLVDKDLANGKELTFLLTLTDDEETYTVQLKNSVLLVYPGAVDKACKNKITTTSSGLFAILNQDTDRQALLLEVEGDENIPSVLAGCLKRPSDEFNVVIP</sequence>
<keyword evidence="1" id="KW-0479">Metal-binding</keyword>
<dbReference type="CDD" id="cd07710">
    <property type="entry name" value="arylsulfatase_Sdsa1-like_MBL-fold"/>
    <property type="match status" value="1"/>
</dbReference>
<comment type="caution">
    <text evidence="7">The sequence shown here is derived from an EMBL/GenBank/DDBJ whole genome shotgun (WGS) entry which is preliminary data.</text>
</comment>
<dbReference type="SUPFAM" id="SSF56281">
    <property type="entry name" value="Metallo-hydrolase/oxidoreductase"/>
    <property type="match status" value="1"/>
</dbReference>
<evidence type="ECO:0000313" key="9">
    <source>
        <dbReference type="Proteomes" id="UP000003490"/>
    </source>
</evidence>
<feature type="domain" description="Metallo-beta-lactamase" evidence="6">
    <location>
        <begin position="133"/>
        <end position="352"/>
    </location>
</feature>
<dbReference type="InterPro" id="IPR036527">
    <property type="entry name" value="SCP2_sterol-bd_dom_sf"/>
</dbReference>
<accession>A7VYN5</accession>
<dbReference type="GO" id="GO:0018741">
    <property type="term" value="F:linear primary-alkylsulfatase activity"/>
    <property type="evidence" value="ECO:0007669"/>
    <property type="project" value="InterPro"/>
</dbReference>
<evidence type="ECO:0000256" key="2">
    <source>
        <dbReference type="ARBA" id="ARBA00022801"/>
    </source>
</evidence>
<dbReference type="OrthoDB" id="9815874at2"/>
<dbReference type="InterPro" id="IPR044097">
    <property type="entry name" value="Bds1/SdsA1_MBL-fold"/>
</dbReference>
<dbReference type="Pfam" id="PF14864">
    <property type="entry name" value="Alkyl_sulf_C"/>
    <property type="match status" value="1"/>
</dbReference>
<protein>
    <recommendedName>
        <fullName evidence="6">Metallo-beta-lactamase domain-containing protein</fullName>
    </recommendedName>
</protein>
<dbReference type="HOGENOM" id="CLU_014655_1_0_9"/>
<dbReference type="Gene3D" id="3.30.1050.10">
    <property type="entry name" value="SCP2 sterol-binding domain"/>
    <property type="match status" value="1"/>
</dbReference>
<keyword evidence="5" id="KW-0732">Signal</keyword>
<organism evidence="7 9">
    <name type="scientific">[Clostridium] leptum DSM 753</name>
    <dbReference type="NCBI Taxonomy" id="428125"/>
    <lineage>
        <taxon>Bacteria</taxon>
        <taxon>Bacillati</taxon>
        <taxon>Bacillota</taxon>
        <taxon>Clostridia</taxon>
        <taxon>Eubacteriales</taxon>
        <taxon>Oscillospiraceae</taxon>
        <taxon>Oscillospiraceae incertae sedis</taxon>
    </lineage>
</organism>
<dbReference type="SMART" id="SM00849">
    <property type="entry name" value="Lactamase_B"/>
    <property type="match status" value="1"/>
</dbReference>
<dbReference type="AlphaFoldDB" id="A7VYN5"/>
<dbReference type="Gene3D" id="1.25.40.880">
    <property type="entry name" value="Alkyl sulfatase, dimerisation domain"/>
    <property type="match status" value="1"/>
</dbReference>
<dbReference type="EMBL" id="NOXF01000002">
    <property type="protein sequence ID" value="PEQ25222.1"/>
    <property type="molecule type" value="Genomic_DNA"/>
</dbReference>
<dbReference type="PROSITE" id="PS51257">
    <property type="entry name" value="PROKAR_LIPOPROTEIN"/>
    <property type="match status" value="1"/>
</dbReference>
<dbReference type="InterPro" id="IPR029229">
    <property type="entry name" value="Alkyl_sulf_C"/>
</dbReference>
<keyword evidence="3" id="KW-0862">Zinc</keyword>
<evidence type="ECO:0000313" key="7">
    <source>
        <dbReference type="EMBL" id="EDO59663.1"/>
    </source>
</evidence>
<evidence type="ECO:0000256" key="3">
    <source>
        <dbReference type="ARBA" id="ARBA00022833"/>
    </source>
</evidence>
<keyword evidence="2" id="KW-0378">Hydrolase</keyword>
<gene>
    <name evidence="8" type="ORF">CH238_04090</name>
    <name evidence="7" type="ORF">CLOLEP_03713</name>
</gene>
<dbReference type="Proteomes" id="UP000003490">
    <property type="component" value="Unassembled WGS sequence"/>
</dbReference>
<dbReference type="InterPro" id="IPR036866">
    <property type="entry name" value="RibonucZ/Hydroxyglut_hydro"/>
</dbReference>
<dbReference type="InterPro" id="IPR038536">
    <property type="entry name" value="Alkyl/aryl-sulf_dimr_sf"/>
</dbReference>
<feature type="chain" id="PRO_5041856777" description="Metallo-beta-lactamase domain-containing protein" evidence="5">
    <location>
        <begin position="25"/>
        <end position="656"/>
    </location>
</feature>
<dbReference type="InterPro" id="IPR029228">
    <property type="entry name" value="Alkyl_sulf_dimr"/>
</dbReference>
<name>A7VYN5_9FIRM</name>
<evidence type="ECO:0000259" key="6">
    <source>
        <dbReference type="SMART" id="SM00849"/>
    </source>
</evidence>
<reference evidence="7 9" key="2">
    <citation type="submission" date="2007-08" db="EMBL/GenBank/DDBJ databases">
        <authorList>
            <person name="Fulton L."/>
            <person name="Clifton S."/>
            <person name="Fulton B."/>
            <person name="Xu J."/>
            <person name="Minx P."/>
            <person name="Pepin K.H."/>
            <person name="Johnson M."/>
            <person name="Thiruvilangam P."/>
            <person name="Bhonagiri V."/>
            <person name="Nash W.E."/>
            <person name="Wang C."/>
            <person name="Mardis E.R."/>
            <person name="Wilson R.K."/>
        </authorList>
    </citation>
    <scope>NUCLEOTIDE SEQUENCE [LARGE SCALE GENOMIC DNA]</scope>
    <source>
        <strain evidence="7 9">DSM 753</strain>
    </source>
</reference>
<comment type="similarity">
    <text evidence="4">Belongs to the metallo-beta-lactamase superfamily. Type III sulfatase family.</text>
</comment>
<dbReference type="EMBL" id="ABCB02000021">
    <property type="protein sequence ID" value="EDO59663.1"/>
    <property type="molecule type" value="Genomic_DNA"/>
</dbReference>
<dbReference type="GO" id="GO:0046872">
    <property type="term" value="F:metal ion binding"/>
    <property type="evidence" value="ECO:0007669"/>
    <property type="project" value="UniProtKB-KW"/>
</dbReference>
<evidence type="ECO:0000313" key="10">
    <source>
        <dbReference type="Proteomes" id="UP000220611"/>
    </source>
</evidence>